<evidence type="ECO:0000313" key="3">
    <source>
        <dbReference type="Proteomes" id="UP001500443"/>
    </source>
</evidence>
<proteinExistence type="predicted"/>
<gene>
    <name evidence="2" type="ORF">GCM10009802_24290</name>
</gene>
<keyword evidence="1" id="KW-0472">Membrane</keyword>
<dbReference type="EMBL" id="BAAAPF010000057">
    <property type="protein sequence ID" value="GAA2121137.1"/>
    <property type="molecule type" value="Genomic_DNA"/>
</dbReference>
<comment type="caution">
    <text evidence="2">The sequence shown here is derived from an EMBL/GenBank/DDBJ whole genome shotgun (WGS) entry which is preliminary data.</text>
</comment>
<keyword evidence="3" id="KW-1185">Reference proteome</keyword>
<organism evidence="2 3">
    <name type="scientific">Streptomyces synnematoformans</name>
    <dbReference type="NCBI Taxonomy" id="415721"/>
    <lineage>
        <taxon>Bacteria</taxon>
        <taxon>Bacillati</taxon>
        <taxon>Actinomycetota</taxon>
        <taxon>Actinomycetes</taxon>
        <taxon>Kitasatosporales</taxon>
        <taxon>Streptomycetaceae</taxon>
        <taxon>Streptomyces</taxon>
    </lineage>
</organism>
<feature type="transmembrane region" description="Helical" evidence="1">
    <location>
        <begin position="23"/>
        <end position="46"/>
    </location>
</feature>
<evidence type="ECO:0000313" key="2">
    <source>
        <dbReference type="EMBL" id="GAA2121137.1"/>
    </source>
</evidence>
<name>A0ABP5JW80_9ACTN</name>
<accession>A0ABP5JW80</accession>
<evidence type="ECO:0000256" key="1">
    <source>
        <dbReference type="SAM" id="Phobius"/>
    </source>
</evidence>
<protein>
    <submittedName>
        <fullName evidence="2">Uncharacterized protein</fullName>
    </submittedName>
</protein>
<keyword evidence="1" id="KW-0812">Transmembrane</keyword>
<sequence length="63" mass="6653">MWAAVCVEAVMGDLVPTEYESSASAGAGLVSEIIIVCAAIAAIVLVRRLTSMQVARCGEMYFQ</sequence>
<dbReference type="Proteomes" id="UP001500443">
    <property type="component" value="Unassembled WGS sequence"/>
</dbReference>
<reference evidence="3" key="1">
    <citation type="journal article" date="2019" name="Int. J. Syst. Evol. Microbiol.">
        <title>The Global Catalogue of Microorganisms (GCM) 10K type strain sequencing project: providing services to taxonomists for standard genome sequencing and annotation.</title>
        <authorList>
            <consortium name="The Broad Institute Genomics Platform"/>
            <consortium name="The Broad Institute Genome Sequencing Center for Infectious Disease"/>
            <person name="Wu L."/>
            <person name="Ma J."/>
        </authorList>
    </citation>
    <scope>NUCLEOTIDE SEQUENCE [LARGE SCALE GENOMIC DNA]</scope>
    <source>
        <strain evidence="3">JCM 15481</strain>
    </source>
</reference>
<keyword evidence="1" id="KW-1133">Transmembrane helix</keyword>